<dbReference type="Proteomes" id="UP000283003">
    <property type="component" value="Unassembled WGS sequence"/>
</dbReference>
<feature type="region of interest" description="Disordered" evidence="2">
    <location>
        <begin position="130"/>
        <end position="203"/>
    </location>
</feature>
<organism evidence="3 4">
    <name type="scientific">Croceicoccus ponticola</name>
    <dbReference type="NCBI Taxonomy" id="2217664"/>
    <lineage>
        <taxon>Bacteria</taxon>
        <taxon>Pseudomonadati</taxon>
        <taxon>Pseudomonadota</taxon>
        <taxon>Alphaproteobacteria</taxon>
        <taxon>Sphingomonadales</taxon>
        <taxon>Erythrobacteraceae</taxon>
        <taxon>Croceicoccus</taxon>
    </lineage>
</organism>
<evidence type="ECO:0000313" key="4">
    <source>
        <dbReference type="Proteomes" id="UP000283003"/>
    </source>
</evidence>
<protein>
    <submittedName>
        <fullName evidence="3">MucR family transcriptional regulator</fullName>
    </submittedName>
</protein>
<dbReference type="Gene3D" id="1.10.10.1550">
    <property type="entry name" value="ROS/MUCR transcriptional regulator protein"/>
    <property type="match status" value="1"/>
</dbReference>
<gene>
    <name evidence="3" type="ORF">EKN06_14365</name>
</gene>
<evidence type="ECO:0000313" key="3">
    <source>
        <dbReference type="EMBL" id="RVQ64986.1"/>
    </source>
</evidence>
<sequence>MDQDLTPETLITLTSDIVAAHVSNNAVKVGDVATLINSIYAALAGLGTSVSEELPPEPAVPVRSSVKPDYIVCLEDGKKLKMLKRHLMTHYNMTPDDYRKRWNLPADYPMVSPNYAAKRRELALKIGLGRKATQPAPEPAPAKPAPRKAATGKMAATKANATKAAPRKAAAPKATTDMAPASQTAPTKRAPARKKQAARTDAA</sequence>
<dbReference type="InterPro" id="IPR008807">
    <property type="entry name" value="ROS_MUCR"/>
</dbReference>
<evidence type="ECO:0000256" key="2">
    <source>
        <dbReference type="SAM" id="MobiDB-lite"/>
    </source>
</evidence>
<proteinExistence type="inferred from homology"/>
<reference evidence="3 4" key="1">
    <citation type="submission" date="2018-12" db="EMBL/GenBank/DDBJ databases">
        <title>Croceicoccus ponticola sp. nov., a lipolytic bacterium isolated from seawater.</title>
        <authorList>
            <person name="Yoon J.-H."/>
        </authorList>
    </citation>
    <scope>NUCLEOTIDE SEQUENCE [LARGE SCALE GENOMIC DNA]</scope>
    <source>
        <strain evidence="3 4">GM-16</strain>
    </source>
</reference>
<dbReference type="EMBL" id="RXOL01000010">
    <property type="protein sequence ID" value="RVQ64986.1"/>
    <property type="molecule type" value="Genomic_DNA"/>
</dbReference>
<dbReference type="InterPro" id="IPR041920">
    <property type="entry name" value="ROS/MUCR_sf"/>
</dbReference>
<comment type="caution">
    <text evidence="3">The sequence shown here is derived from an EMBL/GenBank/DDBJ whole genome shotgun (WGS) entry which is preliminary data.</text>
</comment>
<comment type="similarity">
    <text evidence="1">Belongs to the ros/MucR family.</text>
</comment>
<evidence type="ECO:0000256" key="1">
    <source>
        <dbReference type="ARBA" id="ARBA00007031"/>
    </source>
</evidence>
<dbReference type="Pfam" id="PF05443">
    <property type="entry name" value="ROS_MUCR"/>
    <property type="match status" value="1"/>
</dbReference>
<accession>A0A437GUB1</accession>
<keyword evidence="4" id="KW-1185">Reference proteome</keyword>
<dbReference type="GO" id="GO:0008270">
    <property type="term" value="F:zinc ion binding"/>
    <property type="evidence" value="ECO:0007669"/>
    <property type="project" value="InterPro"/>
</dbReference>
<dbReference type="OrthoDB" id="9809693at2"/>
<dbReference type="AlphaFoldDB" id="A0A437GUB1"/>
<feature type="compositionally biased region" description="Low complexity" evidence="2">
    <location>
        <begin position="147"/>
        <end position="176"/>
    </location>
</feature>
<dbReference type="GO" id="GO:0006355">
    <property type="term" value="P:regulation of DNA-templated transcription"/>
    <property type="evidence" value="ECO:0007669"/>
    <property type="project" value="InterPro"/>
</dbReference>
<name>A0A437GUB1_9SPHN</name>
<dbReference type="GO" id="GO:0003677">
    <property type="term" value="F:DNA binding"/>
    <property type="evidence" value="ECO:0007669"/>
    <property type="project" value="InterPro"/>
</dbReference>